<dbReference type="InterPro" id="IPR005162">
    <property type="entry name" value="Retrotrans_gag_dom"/>
</dbReference>
<dbReference type="Proteomes" id="UP000245609">
    <property type="component" value="Unassembled WGS sequence"/>
</dbReference>
<organism evidence="2 3">
    <name type="scientific">Smittium megazygosporum</name>
    <dbReference type="NCBI Taxonomy" id="133381"/>
    <lineage>
        <taxon>Eukaryota</taxon>
        <taxon>Fungi</taxon>
        <taxon>Fungi incertae sedis</taxon>
        <taxon>Zoopagomycota</taxon>
        <taxon>Kickxellomycotina</taxon>
        <taxon>Harpellomycetes</taxon>
        <taxon>Harpellales</taxon>
        <taxon>Legeriomycetaceae</taxon>
        <taxon>Smittium</taxon>
    </lineage>
</organism>
<dbReference type="OrthoDB" id="7864685at2759"/>
<comment type="caution">
    <text evidence="2">The sequence shown here is derived from an EMBL/GenBank/DDBJ whole genome shotgun (WGS) entry which is preliminary data.</text>
</comment>
<dbReference type="AlphaFoldDB" id="A0A2T9YUT6"/>
<proteinExistence type="predicted"/>
<sequence>MMKLSQKGGPSISSGTVTLSKIPRIPAFDGQPILFKRWISEVDELFANYPELTDFQKRILVVDSLKGEARSWYNAEPDANISSWDSIRKALAKQFGGTESISMALDKIYTLQLTEKSDFNSFIQQIRPSIKIVTGKNDNLEIVMLRKQIDPSIRKYLPEVANESLKQFENRLKAQLSEMQAKSVRAHNDRQSAMDIDRVVAAMKNEDGDYYAAAQLYQIGTVSNQAALIVFQILNLETMLNVQQNHIAEKIAP</sequence>
<accession>A0A2T9YUT6</accession>
<name>A0A2T9YUT6_9FUNG</name>
<reference evidence="2 3" key="1">
    <citation type="journal article" date="2018" name="MBio">
        <title>Comparative Genomics Reveals the Core Gene Toolbox for the Fungus-Insect Symbiosis.</title>
        <authorList>
            <person name="Wang Y."/>
            <person name="Stata M."/>
            <person name="Wang W."/>
            <person name="Stajich J.E."/>
            <person name="White M.M."/>
            <person name="Moncalvo J.M."/>
        </authorList>
    </citation>
    <scope>NUCLEOTIDE SEQUENCE [LARGE SCALE GENOMIC DNA]</scope>
    <source>
        <strain evidence="2 3">SC-DP-2</strain>
    </source>
</reference>
<feature type="domain" description="Retrotransposon gag" evidence="1">
    <location>
        <begin position="61"/>
        <end position="124"/>
    </location>
</feature>
<evidence type="ECO:0000313" key="2">
    <source>
        <dbReference type="EMBL" id="PVU96098.1"/>
    </source>
</evidence>
<evidence type="ECO:0000259" key="1">
    <source>
        <dbReference type="Pfam" id="PF03732"/>
    </source>
</evidence>
<dbReference type="EMBL" id="MBFS01002515">
    <property type="protein sequence ID" value="PVU96098.1"/>
    <property type="molecule type" value="Genomic_DNA"/>
</dbReference>
<evidence type="ECO:0000313" key="3">
    <source>
        <dbReference type="Proteomes" id="UP000245609"/>
    </source>
</evidence>
<protein>
    <recommendedName>
        <fullName evidence="1">Retrotransposon gag domain-containing protein</fullName>
    </recommendedName>
</protein>
<dbReference type="Pfam" id="PF03732">
    <property type="entry name" value="Retrotrans_gag"/>
    <property type="match status" value="1"/>
</dbReference>
<keyword evidence="3" id="KW-1185">Reference proteome</keyword>
<dbReference type="STRING" id="133381.A0A2T9YUT6"/>
<gene>
    <name evidence="2" type="ORF">BB560_005824</name>
</gene>